<evidence type="ECO:0000256" key="7">
    <source>
        <dbReference type="ARBA" id="ARBA00023125"/>
    </source>
</evidence>
<dbReference type="GO" id="GO:0043571">
    <property type="term" value="P:maintenance of CRISPR repeat elements"/>
    <property type="evidence" value="ECO:0007669"/>
    <property type="project" value="UniProtKB-UniRule"/>
</dbReference>
<dbReference type="GO" id="GO:0046872">
    <property type="term" value="F:metal ion binding"/>
    <property type="evidence" value="ECO:0007669"/>
    <property type="project" value="UniProtKB-UniRule"/>
</dbReference>
<feature type="binding site" evidence="9">
    <location>
        <position position="207"/>
    </location>
    <ligand>
        <name>Mn(2+)</name>
        <dbReference type="ChEBI" id="CHEBI:29035"/>
    </ligand>
</feature>
<keyword evidence="6 9" id="KW-0051">Antiviral defense</keyword>
<dbReference type="Gene3D" id="1.20.120.920">
    <property type="entry name" value="CRISPR-associated endonuclease Cas1, C-terminal domain"/>
    <property type="match status" value="1"/>
</dbReference>
<evidence type="ECO:0000256" key="3">
    <source>
        <dbReference type="ARBA" id="ARBA00022759"/>
    </source>
</evidence>
<dbReference type="GO" id="GO:0051607">
    <property type="term" value="P:defense response to virus"/>
    <property type="evidence" value="ECO:0007669"/>
    <property type="project" value="UniProtKB-UniRule"/>
</dbReference>
<evidence type="ECO:0000313" key="10">
    <source>
        <dbReference type="EMBL" id="SAI85081.1"/>
    </source>
</evidence>
<evidence type="ECO:0000256" key="6">
    <source>
        <dbReference type="ARBA" id="ARBA00023118"/>
    </source>
</evidence>
<sequence length="352" mass="41079">MVHKVSQREFSRCYKRNCDCICRKPKQRRNVYLNYSLELLITIFKEVIPNLPMDKKIAFVKDYGAYLKVEKGLITCKIKNQVKWSIAPTELHSIVVLTNSSISSEVVKVANEYGIEIVFFNKHEPYAKLIPAKYAGSFKVWLKQLTAWKRRKVEFAKAFIYGKVHNQWVTLRYYERKYGYNLTSQELDRLAREITFVNTAEEVMQKEAEAAKVYWRGVKSLLPKSLGFKGRMKRVSDNLDPFNRALNIGYGMLRKVVWGAVISVGLNPYIGFLHKFRSGRISLVFDLMEEFRSPFVDRKLIGLARESADKVTDLKTVYSLFSDVKEDEIYTQARRLVNAILNDEEYRPYLAK</sequence>
<reference evidence="11" key="1">
    <citation type="submission" date="2016-04" db="EMBL/GenBank/DDBJ databases">
        <authorList>
            <person name="Shah S.A."/>
            <person name="Garrett R.A."/>
        </authorList>
    </citation>
    <scope>NUCLEOTIDE SEQUENCE [LARGE SCALE GENOMIC DNA]</scope>
    <source>
        <strain evidence="11">ATCC 35091 / DSM 1616 / JCM 8930 / NBRC 15331 / P1</strain>
    </source>
</reference>
<dbReference type="Pfam" id="PF01867">
    <property type="entry name" value="Cas_Cas1"/>
    <property type="match status" value="1"/>
</dbReference>
<dbReference type="NCBIfam" id="TIGR00287">
    <property type="entry name" value="cas1"/>
    <property type="match status" value="1"/>
</dbReference>
<dbReference type="Gene3D" id="3.100.10.20">
    <property type="entry name" value="CRISPR-associated endonuclease Cas1, N-terminal domain"/>
    <property type="match status" value="1"/>
</dbReference>
<dbReference type="InterPro" id="IPR050646">
    <property type="entry name" value="Cas1"/>
</dbReference>
<dbReference type="InterPro" id="IPR002729">
    <property type="entry name" value="CRISPR-assoc_Cas1"/>
</dbReference>
<comment type="subunit">
    <text evidence="9">Homodimer, forms a heterotetramer with a Cas2 homodimer.</text>
</comment>
<keyword evidence="7 9" id="KW-0238">DNA-binding</keyword>
<feature type="binding site" evidence="9">
    <location>
        <position position="274"/>
    </location>
    <ligand>
        <name>Mn(2+)</name>
        <dbReference type="ChEBI" id="CHEBI:29035"/>
    </ligand>
</feature>
<dbReference type="EC" id="3.1.-.-" evidence="9"/>
<dbReference type="SMR" id="A0A157T2I0"/>
<evidence type="ECO:0000256" key="1">
    <source>
        <dbReference type="ARBA" id="ARBA00022722"/>
    </source>
</evidence>
<dbReference type="PANTHER" id="PTHR34353:SF2">
    <property type="entry name" value="CRISPR-ASSOCIATED ENDONUCLEASE CAS1 1"/>
    <property type="match status" value="1"/>
</dbReference>
<dbReference type="AlphaFoldDB" id="A0A157T2I0"/>
<dbReference type="Proteomes" id="UP000076770">
    <property type="component" value="Chromosome i"/>
</dbReference>
<organism evidence="10 11">
    <name type="scientific">Saccharolobus solfataricus</name>
    <name type="common">Sulfolobus solfataricus</name>
    <dbReference type="NCBI Taxonomy" id="2287"/>
    <lineage>
        <taxon>Archaea</taxon>
        <taxon>Thermoproteota</taxon>
        <taxon>Thermoprotei</taxon>
        <taxon>Sulfolobales</taxon>
        <taxon>Sulfolobaceae</taxon>
        <taxon>Saccharolobus</taxon>
    </lineage>
</organism>
<evidence type="ECO:0000313" key="11">
    <source>
        <dbReference type="Proteomes" id="UP000076770"/>
    </source>
</evidence>
<dbReference type="PANTHER" id="PTHR34353">
    <property type="entry name" value="CRISPR-ASSOCIATED ENDONUCLEASE CAS1 1"/>
    <property type="match status" value="1"/>
</dbReference>
<comment type="cofactor">
    <cofactor evidence="9">
        <name>Mg(2+)</name>
        <dbReference type="ChEBI" id="CHEBI:18420"/>
    </cofactor>
    <cofactor evidence="9">
        <name>Mn(2+)</name>
        <dbReference type="ChEBI" id="CHEBI:29035"/>
    </cofactor>
</comment>
<proteinExistence type="inferred from homology"/>
<evidence type="ECO:0000256" key="2">
    <source>
        <dbReference type="ARBA" id="ARBA00022723"/>
    </source>
</evidence>
<dbReference type="EMBL" id="LT549890">
    <property type="protein sequence ID" value="SAI85081.1"/>
    <property type="molecule type" value="Genomic_DNA"/>
</dbReference>
<evidence type="ECO:0000256" key="8">
    <source>
        <dbReference type="ARBA" id="ARBA00023211"/>
    </source>
</evidence>
<comment type="similarity">
    <text evidence="9">Belongs to the CRISPR-associated endonuclease Cas1 family.</text>
</comment>
<keyword evidence="3 9" id="KW-0255">Endonuclease</keyword>
<dbReference type="GO" id="GO:0003677">
    <property type="term" value="F:DNA binding"/>
    <property type="evidence" value="ECO:0007669"/>
    <property type="project" value="UniProtKB-KW"/>
</dbReference>
<evidence type="ECO:0000256" key="9">
    <source>
        <dbReference type="HAMAP-Rule" id="MF_01470"/>
    </source>
</evidence>
<keyword evidence="2 9" id="KW-0479">Metal-binding</keyword>
<dbReference type="GO" id="GO:0004519">
    <property type="term" value="F:endonuclease activity"/>
    <property type="evidence" value="ECO:0007669"/>
    <property type="project" value="UniProtKB-UniRule"/>
</dbReference>
<protein>
    <recommendedName>
        <fullName evidence="9">CRISPR-associated endonuclease Cas1</fullName>
        <ecNumber evidence="9">3.1.-.-</ecNumber>
    </recommendedName>
</protein>
<dbReference type="InterPro" id="IPR042211">
    <property type="entry name" value="CRISPR-assoc_Cas1_N"/>
</dbReference>
<keyword evidence="1 9" id="KW-0540">Nuclease</keyword>
<dbReference type="PATRIC" id="fig|2287.9.peg.1573"/>
<name>A0A157T2I0_SACSO</name>
<dbReference type="CDD" id="cd09636">
    <property type="entry name" value="Cas1_I-II-III"/>
    <property type="match status" value="1"/>
</dbReference>
<evidence type="ECO:0000256" key="5">
    <source>
        <dbReference type="ARBA" id="ARBA00022842"/>
    </source>
</evidence>
<feature type="binding site" evidence="9">
    <location>
        <position position="289"/>
    </location>
    <ligand>
        <name>Mn(2+)</name>
        <dbReference type="ChEBI" id="CHEBI:29035"/>
    </ligand>
</feature>
<evidence type="ECO:0000256" key="4">
    <source>
        <dbReference type="ARBA" id="ARBA00022801"/>
    </source>
</evidence>
<dbReference type="HAMAP" id="MF_01470">
    <property type="entry name" value="Cas1"/>
    <property type="match status" value="1"/>
</dbReference>
<dbReference type="InterPro" id="IPR042206">
    <property type="entry name" value="CRISPR-assoc_Cas1_C"/>
</dbReference>
<accession>A0A157T2I0</accession>
<dbReference type="GO" id="GO:0016787">
    <property type="term" value="F:hydrolase activity"/>
    <property type="evidence" value="ECO:0007669"/>
    <property type="project" value="UniProtKB-KW"/>
</dbReference>
<comment type="function">
    <text evidence="9">CRISPR (clustered regularly interspaced short palindromic repeat), is an adaptive immune system that provides protection against mobile genetic elements (viruses, transposable elements and conjugative plasmids). CRISPR clusters contain spacers, sequences complementary to antecedent mobile elements, and target invading nucleic acids. CRISPR clusters are transcribed and processed into CRISPR RNA (crRNA). Acts as a dsDNA endonuclease. Involved in the integration of spacer DNA into the CRISPR cassette.</text>
</comment>
<keyword evidence="5 9" id="KW-0460">Magnesium</keyword>
<keyword evidence="4 9" id="KW-0378">Hydrolase</keyword>
<gene>
    <name evidence="9" type="primary">cas1</name>
    <name evidence="10" type="ORF">SSOP1_1527</name>
</gene>
<keyword evidence="8 9" id="KW-0464">Manganese</keyword>